<evidence type="ECO:0000259" key="5">
    <source>
        <dbReference type="PROSITE" id="PS50977"/>
    </source>
</evidence>
<evidence type="ECO:0000256" key="4">
    <source>
        <dbReference type="PROSITE-ProRule" id="PRU00335"/>
    </source>
</evidence>
<keyword evidence="2 4" id="KW-0238">DNA-binding</keyword>
<evidence type="ECO:0000256" key="2">
    <source>
        <dbReference type="ARBA" id="ARBA00023125"/>
    </source>
</evidence>
<dbReference type="Gene3D" id="1.10.357.10">
    <property type="entry name" value="Tetracycline Repressor, domain 2"/>
    <property type="match status" value="1"/>
</dbReference>
<reference evidence="7" key="1">
    <citation type="journal article" date="2019" name="Int. J. Syst. Evol. Microbiol.">
        <title>The Global Catalogue of Microorganisms (GCM) 10K type strain sequencing project: providing services to taxonomists for standard genome sequencing and annotation.</title>
        <authorList>
            <consortium name="The Broad Institute Genomics Platform"/>
            <consortium name="The Broad Institute Genome Sequencing Center for Infectious Disease"/>
            <person name="Wu L."/>
            <person name="Ma J."/>
        </authorList>
    </citation>
    <scope>NUCLEOTIDE SEQUENCE [LARGE SCALE GENOMIC DNA]</scope>
    <source>
        <strain evidence="7">CGMCC 1.3240</strain>
    </source>
</reference>
<organism evidence="6 7">
    <name type="scientific">Paenibacillus solisilvae</name>
    <dbReference type="NCBI Taxonomy" id="2486751"/>
    <lineage>
        <taxon>Bacteria</taxon>
        <taxon>Bacillati</taxon>
        <taxon>Bacillota</taxon>
        <taxon>Bacilli</taxon>
        <taxon>Bacillales</taxon>
        <taxon>Paenibacillaceae</taxon>
        <taxon>Paenibacillus</taxon>
    </lineage>
</organism>
<keyword evidence="3" id="KW-0804">Transcription</keyword>
<dbReference type="InterPro" id="IPR001647">
    <property type="entry name" value="HTH_TetR"/>
</dbReference>
<protein>
    <submittedName>
        <fullName evidence="6">TetR/AcrR family transcriptional regulator</fullName>
    </submittedName>
</protein>
<dbReference type="Proteomes" id="UP001596047">
    <property type="component" value="Unassembled WGS sequence"/>
</dbReference>
<name>A0ABW0W9Z7_9BACL</name>
<dbReference type="RefSeq" id="WP_379192182.1">
    <property type="nucleotide sequence ID" value="NZ_JBHSOW010000127.1"/>
</dbReference>
<dbReference type="SUPFAM" id="SSF46689">
    <property type="entry name" value="Homeodomain-like"/>
    <property type="match status" value="1"/>
</dbReference>
<dbReference type="InterPro" id="IPR050109">
    <property type="entry name" value="HTH-type_TetR-like_transc_reg"/>
</dbReference>
<keyword evidence="7" id="KW-1185">Reference proteome</keyword>
<gene>
    <name evidence="6" type="ORF">ACFPYJ_31310</name>
</gene>
<dbReference type="PRINTS" id="PR00455">
    <property type="entry name" value="HTHTETR"/>
</dbReference>
<evidence type="ECO:0000256" key="3">
    <source>
        <dbReference type="ARBA" id="ARBA00023163"/>
    </source>
</evidence>
<proteinExistence type="predicted"/>
<evidence type="ECO:0000256" key="1">
    <source>
        <dbReference type="ARBA" id="ARBA00023015"/>
    </source>
</evidence>
<feature type="DNA-binding region" description="H-T-H motif" evidence="4">
    <location>
        <begin position="34"/>
        <end position="53"/>
    </location>
</feature>
<evidence type="ECO:0000313" key="6">
    <source>
        <dbReference type="EMBL" id="MFC5653531.1"/>
    </source>
</evidence>
<dbReference type="InterPro" id="IPR036271">
    <property type="entry name" value="Tet_transcr_reg_TetR-rel_C_sf"/>
</dbReference>
<sequence length="202" mass="23306">MLQRTERKDAAKHRELILQTAAQLFNKQGVDSVSMHQIAKTAGIGQGTLYRRYSCKAELCIELLMDSFEKFVKANDQYLSAAAERPVHERFKTFLSKWIDYIADKVQWLNAIKPSSLCSDDHLRIYRSPPFTYVTGVIKQLLDEGIQTETIVPVNTSFAAFNVASSLSPESFLFLYSDQKLTPEQIKEHFINFYWKLLFRNP</sequence>
<comment type="caution">
    <text evidence="6">The sequence shown here is derived from an EMBL/GenBank/DDBJ whole genome shotgun (WGS) entry which is preliminary data.</text>
</comment>
<accession>A0ABW0W9Z7</accession>
<evidence type="ECO:0000313" key="7">
    <source>
        <dbReference type="Proteomes" id="UP001596047"/>
    </source>
</evidence>
<keyword evidence="1" id="KW-0805">Transcription regulation</keyword>
<dbReference type="EMBL" id="JBHSOW010000127">
    <property type="protein sequence ID" value="MFC5653531.1"/>
    <property type="molecule type" value="Genomic_DNA"/>
</dbReference>
<dbReference type="PANTHER" id="PTHR30055:SF234">
    <property type="entry name" value="HTH-TYPE TRANSCRIPTIONAL REGULATOR BETI"/>
    <property type="match status" value="1"/>
</dbReference>
<dbReference type="SUPFAM" id="SSF48498">
    <property type="entry name" value="Tetracyclin repressor-like, C-terminal domain"/>
    <property type="match status" value="1"/>
</dbReference>
<dbReference type="InterPro" id="IPR009057">
    <property type="entry name" value="Homeodomain-like_sf"/>
</dbReference>
<dbReference type="Pfam" id="PF00440">
    <property type="entry name" value="TetR_N"/>
    <property type="match status" value="1"/>
</dbReference>
<dbReference type="PROSITE" id="PS50977">
    <property type="entry name" value="HTH_TETR_2"/>
    <property type="match status" value="1"/>
</dbReference>
<dbReference type="PANTHER" id="PTHR30055">
    <property type="entry name" value="HTH-TYPE TRANSCRIPTIONAL REGULATOR RUTR"/>
    <property type="match status" value="1"/>
</dbReference>
<feature type="domain" description="HTH tetR-type" evidence="5">
    <location>
        <begin position="11"/>
        <end position="71"/>
    </location>
</feature>